<evidence type="ECO:0000313" key="2">
    <source>
        <dbReference type="Proteomes" id="UP000652761"/>
    </source>
</evidence>
<reference evidence="1" key="1">
    <citation type="submission" date="2017-07" db="EMBL/GenBank/DDBJ databases">
        <title>Taro Niue Genome Assembly and Annotation.</title>
        <authorList>
            <person name="Atibalentja N."/>
            <person name="Keating K."/>
            <person name="Fields C.J."/>
        </authorList>
    </citation>
    <scope>NUCLEOTIDE SEQUENCE</scope>
    <source>
        <strain evidence="1">Niue_2</strain>
        <tissue evidence="1">Leaf</tissue>
    </source>
</reference>
<accession>A0A843XTI1</accession>
<evidence type="ECO:0000313" key="1">
    <source>
        <dbReference type="EMBL" id="MQM22576.1"/>
    </source>
</evidence>
<sequence>MIRARAAGCSCCCAACVASVVVQCVRAVAAQLALDLLTVVFLVWRMLAGESRCSAPVPSALAGEGLIV</sequence>
<organism evidence="1 2">
    <name type="scientific">Colocasia esculenta</name>
    <name type="common">Wild taro</name>
    <name type="synonym">Arum esculentum</name>
    <dbReference type="NCBI Taxonomy" id="4460"/>
    <lineage>
        <taxon>Eukaryota</taxon>
        <taxon>Viridiplantae</taxon>
        <taxon>Streptophyta</taxon>
        <taxon>Embryophyta</taxon>
        <taxon>Tracheophyta</taxon>
        <taxon>Spermatophyta</taxon>
        <taxon>Magnoliopsida</taxon>
        <taxon>Liliopsida</taxon>
        <taxon>Araceae</taxon>
        <taxon>Aroideae</taxon>
        <taxon>Colocasieae</taxon>
        <taxon>Colocasia</taxon>
    </lineage>
</organism>
<proteinExistence type="predicted"/>
<protein>
    <submittedName>
        <fullName evidence="1">Uncharacterized protein</fullName>
    </submittedName>
</protein>
<dbReference type="EMBL" id="NMUH01013283">
    <property type="protein sequence ID" value="MQM22576.1"/>
    <property type="molecule type" value="Genomic_DNA"/>
</dbReference>
<dbReference type="Proteomes" id="UP000652761">
    <property type="component" value="Unassembled WGS sequence"/>
</dbReference>
<dbReference type="AlphaFoldDB" id="A0A843XTI1"/>
<comment type="caution">
    <text evidence="1">The sequence shown here is derived from an EMBL/GenBank/DDBJ whole genome shotgun (WGS) entry which is preliminary data.</text>
</comment>
<gene>
    <name evidence="1" type="ORF">Taro_055630</name>
</gene>
<name>A0A843XTI1_COLES</name>
<keyword evidence="2" id="KW-1185">Reference proteome</keyword>